<protein>
    <submittedName>
        <fullName evidence="2">Transcriptional regulator</fullName>
    </submittedName>
</protein>
<gene>
    <name evidence="2" type="ORF">BK123_11890</name>
</gene>
<dbReference type="PROSITE" id="PS50943">
    <property type="entry name" value="HTH_CROC1"/>
    <property type="match status" value="1"/>
</dbReference>
<dbReference type="Pfam" id="PF13443">
    <property type="entry name" value="HTH_26"/>
    <property type="match status" value="1"/>
</dbReference>
<accession>A0A1R1B476</accession>
<dbReference type="Gene3D" id="1.10.260.40">
    <property type="entry name" value="lambda repressor-like DNA-binding domains"/>
    <property type="match status" value="1"/>
</dbReference>
<dbReference type="SUPFAM" id="SSF47413">
    <property type="entry name" value="lambda repressor-like DNA-binding domains"/>
    <property type="match status" value="1"/>
</dbReference>
<dbReference type="RefSeq" id="WP_076322599.1">
    <property type="nucleotide sequence ID" value="NZ_MRTF01000003.1"/>
</dbReference>
<evidence type="ECO:0000313" key="3">
    <source>
        <dbReference type="Proteomes" id="UP000187074"/>
    </source>
</evidence>
<dbReference type="InterPro" id="IPR001387">
    <property type="entry name" value="Cro/C1-type_HTH"/>
</dbReference>
<dbReference type="InterPro" id="IPR010982">
    <property type="entry name" value="Lambda_DNA-bd_dom_sf"/>
</dbReference>
<dbReference type="OrthoDB" id="2186666at2"/>
<feature type="domain" description="HTH cro/C1-type" evidence="1">
    <location>
        <begin position="9"/>
        <end position="65"/>
    </location>
</feature>
<sequence>MRKKVVVKISELTKAHNISLRELSRISDVRHAALSELANGKRESISFSHIERIAEALNISDIREIIELVDEREGIHIYNEKL</sequence>
<dbReference type="SMART" id="SM00530">
    <property type="entry name" value="HTH_XRE"/>
    <property type="match status" value="1"/>
</dbReference>
<dbReference type="AlphaFoldDB" id="A0A1R1B476"/>
<comment type="caution">
    <text evidence="2">The sequence shown here is derived from an EMBL/GenBank/DDBJ whole genome shotgun (WGS) entry which is preliminary data.</text>
</comment>
<dbReference type="STRING" id="1401.BK123_11890"/>
<evidence type="ECO:0000313" key="2">
    <source>
        <dbReference type="EMBL" id="OME93931.1"/>
    </source>
</evidence>
<dbReference type="EMBL" id="MRTF01000003">
    <property type="protein sequence ID" value="OME93931.1"/>
    <property type="molecule type" value="Genomic_DNA"/>
</dbReference>
<dbReference type="CDD" id="cd00093">
    <property type="entry name" value="HTH_XRE"/>
    <property type="match status" value="1"/>
</dbReference>
<evidence type="ECO:0000259" key="1">
    <source>
        <dbReference type="PROSITE" id="PS50943"/>
    </source>
</evidence>
<proteinExistence type="predicted"/>
<dbReference type="GO" id="GO:0003677">
    <property type="term" value="F:DNA binding"/>
    <property type="evidence" value="ECO:0007669"/>
    <property type="project" value="InterPro"/>
</dbReference>
<reference evidence="2 3" key="1">
    <citation type="submission" date="2016-11" db="EMBL/GenBank/DDBJ databases">
        <title>Paenibacillus species isolates.</title>
        <authorList>
            <person name="Beno S.M."/>
        </authorList>
    </citation>
    <scope>NUCLEOTIDE SEQUENCE [LARGE SCALE GENOMIC DNA]</scope>
    <source>
        <strain evidence="2 3">FSL F4-0100</strain>
    </source>
</reference>
<dbReference type="Proteomes" id="UP000187074">
    <property type="component" value="Unassembled WGS sequence"/>
</dbReference>
<organism evidence="2 3">
    <name type="scientific">Paenibacillus lautus</name>
    <name type="common">Bacillus lautus</name>
    <dbReference type="NCBI Taxonomy" id="1401"/>
    <lineage>
        <taxon>Bacteria</taxon>
        <taxon>Bacillati</taxon>
        <taxon>Bacillota</taxon>
        <taxon>Bacilli</taxon>
        <taxon>Bacillales</taxon>
        <taxon>Paenibacillaceae</taxon>
        <taxon>Paenibacillus</taxon>
    </lineage>
</organism>
<name>A0A1R1B476_PAELA</name>